<sequence>MAHIEEDRLDHLRTEVENISRTLGAQHGVGSTRDELLHSARRIVAFIDSMHISQEPRIERKQLELIEALQNLAYYDADSGGVKDLAEWCMQKWLTVLEEDPENWQALKGLGHAWLFKSQVSLAKIHGKEESAVSTMELPRPSSGEHHSKMDDENVLHGADYVEARGTLQPSTEYFSRAVRAAEKKHELTGELLVLAAESFMSLGNVSYPDTSMQYFTQAVEYLRMAEAIPGYSLPAHLSQYLQEYGRLIP</sequence>
<proteinExistence type="predicted"/>
<dbReference type="GeneID" id="39599638"/>
<dbReference type="STRING" id="264951.A0A443HVT3"/>
<accession>A0A443HVT3</accession>
<organism evidence="1 2">
    <name type="scientific">Byssochlamys spectabilis</name>
    <name type="common">Paecilomyces variotii</name>
    <dbReference type="NCBI Taxonomy" id="264951"/>
    <lineage>
        <taxon>Eukaryota</taxon>
        <taxon>Fungi</taxon>
        <taxon>Dikarya</taxon>
        <taxon>Ascomycota</taxon>
        <taxon>Pezizomycotina</taxon>
        <taxon>Eurotiomycetes</taxon>
        <taxon>Eurotiomycetidae</taxon>
        <taxon>Eurotiales</taxon>
        <taxon>Thermoascaceae</taxon>
        <taxon>Paecilomyces</taxon>
    </lineage>
</organism>
<evidence type="ECO:0000313" key="1">
    <source>
        <dbReference type="EMBL" id="RWQ95938.1"/>
    </source>
</evidence>
<gene>
    <name evidence="1" type="ORF">C8Q69DRAFT_463138</name>
</gene>
<dbReference type="EMBL" id="RCNU01000004">
    <property type="protein sequence ID" value="RWQ95938.1"/>
    <property type="molecule type" value="Genomic_DNA"/>
</dbReference>
<dbReference type="VEuPathDB" id="FungiDB:C8Q69DRAFT_463138"/>
<evidence type="ECO:0000313" key="2">
    <source>
        <dbReference type="Proteomes" id="UP000283841"/>
    </source>
</evidence>
<dbReference type="Proteomes" id="UP000283841">
    <property type="component" value="Unassembled WGS sequence"/>
</dbReference>
<dbReference type="AlphaFoldDB" id="A0A443HVT3"/>
<protein>
    <submittedName>
        <fullName evidence="1">Uncharacterized protein</fullName>
    </submittedName>
</protein>
<comment type="caution">
    <text evidence="1">The sequence shown here is derived from an EMBL/GenBank/DDBJ whole genome shotgun (WGS) entry which is preliminary data.</text>
</comment>
<keyword evidence="2" id="KW-1185">Reference proteome</keyword>
<reference evidence="1 2" key="1">
    <citation type="journal article" date="2018" name="Front. Microbiol.">
        <title>Genomic and genetic insights into a cosmopolitan fungus, Paecilomyces variotii (Eurotiales).</title>
        <authorList>
            <person name="Urquhart A.S."/>
            <person name="Mondo S.J."/>
            <person name="Makela M.R."/>
            <person name="Hane J.K."/>
            <person name="Wiebenga A."/>
            <person name="He G."/>
            <person name="Mihaltcheva S."/>
            <person name="Pangilinan J."/>
            <person name="Lipzen A."/>
            <person name="Barry K."/>
            <person name="de Vries R.P."/>
            <person name="Grigoriev I.V."/>
            <person name="Idnurm A."/>
        </authorList>
    </citation>
    <scope>NUCLEOTIDE SEQUENCE [LARGE SCALE GENOMIC DNA]</scope>
    <source>
        <strain evidence="1 2">CBS 101075</strain>
    </source>
</reference>
<name>A0A443HVT3_BYSSP</name>
<dbReference type="RefSeq" id="XP_028485583.1">
    <property type="nucleotide sequence ID" value="XM_028630361.1"/>
</dbReference>